<dbReference type="AlphaFoldDB" id="A0AAD5HH75"/>
<reference evidence="1" key="2">
    <citation type="journal article" date="2022" name="Proc. Natl. Acad. Sci. U.S.A.">
        <title>Diploid-dominant life cycles characterize the early evolution of Fungi.</title>
        <authorList>
            <person name="Amses K.R."/>
            <person name="Simmons D.R."/>
            <person name="Longcore J.E."/>
            <person name="Mondo S.J."/>
            <person name="Seto K."/>
            <person name="Jeronimo G.H."/>
            <person name="Bonds A.E."/>
            <person name="Quandt C.A."/>
            <person name="Davis W.J."/>
            <person name="Chang Y."/>
            <person name="Federici B.A."/>
            <person name="Kuo A."/>
            <person name="LaButti K."/>
            <person name="Pangilinan J."/>
            <person name="Andreopoulos W."/>
            <person name="Tritt A."/>
            <person name="Riley R."/>
            <person name="Hundley H."/>
            <person name="Johnson J."/>
            <person name="Lipzen A."/>
            <person name="Barry K."/>
            <person name="Lang B.F."/>
            <person name="Cuomo C.A."/>
            <person name="Buchler N.E."/>
            <person name="Grigoriev I.V."/>
            <person name="Spatafora J.W."/>
            <person name="Stajich J.E."/>
            <person name="James T.Y."/>
        </authorList>
    </citation>
    <scope>NUCLEOTIDE SEQUENCE</scope>
    <source>
        <strain evidence="1">AG</strain>
    </source>
</reference>
<dbReference type="EMBL" id="MU620903">
    <property type="protein sequence ID" value="KAI8581898.1"/>
    <property type="molecule type" value="Genomic_DNA"/>
</dbReference>
<evidence type="ECO:0000313" key="1">
    <source>
        <dbReference type="EMBL" id="KAI8581898.1"/>
    </source>
</evidence>
<keyword evidence="2" id="KW-1185">Reference proteome</keyword>
<dbReference type="RefSeq" id="XP_051446902.1">
    <property type="nucleotide sequence ID" value="XM_051587142.1"/>
</dbReference>
<comment type="caution">
    <text evidence="1">The sequence shown here is derived from an EMBL/GenBank/DDBJ whole genome shotgun (WGS) entry which is preliminary data.</text>
</comment>
<reference evidence="1" key="1">
    <citation type="submission" date="2021-06" db="EMBL/GenBank/DDBJ databases">
        <authorList>
            <consortium name="DOE Joint Genome Institute"/>
            <person name="Mondo S.J."/>
            <person name="Amses K.R."/>
            <person name="Simmons D.R."/>
            <person name="Longcore J.E."/>
            <person name="Seto K."/>
            <person name="Alves G.H."/>
            <person name="Bonds A.E."/>
            <person name="Quandt C.A."/>
            <person name="Davis W.J."/>
            <person name="Chang Y."/>
            <person name="Letcher P.M."/>
            <person name="Powell M.J."/>
            <person name="Kuo A."/>
            <person name="Labutti K."/>
            <person name="Pangilinan J."/>
            <person name="Andreopoulos W."/>
            <person name="Tritt A."/>
            <person name="Riley R."/>
            <person name="Hundley H."/>
            <person name="Johnson J."/>
            <person name="Lipzen A."/>
            <person name="Barry K."/>
            <person name="Berbee M.L."/>
            <person name="Buchler N.E."/>
            <person name="Grigoriev I.V."/>
            <person name="Spatafora J.W."/>
            <person name="Stajich J.E."/>
            <person name="James T.Y."/>
        </authorList>
    </citation>
    <scope>NUCLEOTIDE SEQUENCE</scope>
    <source>
        <strain evidence="1">AG</strain>
    </source>
</reference>
<name>A0AAD5HH75_UMBRA</name>
<sequence length="54" mass="6469">MYLYNAGSCMKYTTTTQKFSYNWWFFAFLLLISISLQSQGAPRIFIFFHSKQLQ</sequence>
<dbReference type="Proteomes" id="UP001206595">
    <property type="component" value="Unassembled WGS sequence"/>
</dbReference>
<dbReference type="GeneID" id="75912489"/>
<proteinExistence type="predicted"/>
<organism evidence="1 2">
    <name type="scientific">Umbelopsis ramanniana AG</name>
    <dbReference type="NCBI Taxonomy" id="1314678"/>
    <lineage>
        <taxon>Eukaryota</taxon>
        <taxon>Fungi</taxon>
        <taxon>Fungi incertae sedis</taxon>
        <taxon>Mucoromycota</taxon>
        <taxon>Mucoromycotina</taxon>
        <taxon>Umbelopsidomycetes</taxon>
        <taxon>Umbelopsidales</taxon>
        <taxon>Umbelopsidaceae</taxon>
        <taxon>Umbelopsis</taxon>
    </lineage>
</organism>
<protein>
    <submittedName>
        <fullName evidence="1">Uncharacterized protein</fullName>
    </submittedName>
</protein>
<evidence type="ECO:0000313" key="2">
    <source>
        <dbReference type="Proteomes" id="UP001206595"/>
    </source>
</evidence>
<accession>A0AAD5HH75</accession>
<gene>
    <name evidence="1" type="ORF">K450DRAFT_229770</name>
</gene>